<reference evidence="3" key="1">
    <citation type="journal article" date="2020" name="bioRxiv">
        <title>Hybrid origin of Populus tomentosa Carr. identified through genome sequencing and phylogenomic analysis.</title>
        <authorList>
            <person name="An X."/>
            <person name="Gao K."/>
            <person name="Chen Z."/>
            <person name="Li J."/>
            <person name="Yang X."/>
            <person name="Yang X."/>
            <person name="Zhou J."/>
            <person name="Guo T."/>
            <person name="Zhao T."/>
            <person name="Huang S."/>
            <person name="Miao D."/>
            <person name="Khan W.U."/>
            <person name="Rao P."/>
            <person name="Ye M."/>
            <person name="Lei B."/>
            <person name="Liao W."/>
            <person name="Wang J."/>
            <person name="Ji L."/>
            <person name="Li Y."/>
            <person name="Guo B."/>
            <person name="Mustafa N.S."/>
            <person name="Li S."/>
            <person name="Yun Q."/>
            <person name="Keller S.R."/>
            <person name="Mao J."/>
            <person name="Zhang R."/>
            <person name="Strauss S.H."/>
        </authorList>
    </citation>
    <scope>NUCLEOTIDE SEQUENCE</scope>
    <source>
        <strain evidence="3">GM15</strain>
        <tissue evidence="3">Leaf</tissue>
    </source>
</reference>
<dbReference type="GO" id="GO:0015031">
    <property type="term" value="P:protein transport"/>
    <property type="evidence" value="ECO:0007669"/>
    <property type="project" value="InterPro"/>
</dbReference>
<dbReference type="FunFam" id="1.20.1260.60:FF:000002">
    <property type="entry name" value="Vacuolar protein sorting-associated protein IST1"/>
    <property type="match status" value="1"/>
</dbReference>
<name>A0A8X7YAQ6_POPTO</name>
<dbReference type="PANTHER" id="PTHR12161:SF65">
    <property type="entry name" value="IST1-LIKE PROTEIN"/>
    <property type="match status" value="1"/>
</dbReference>
<dbReference type="Gene3D" id="1.20.1260.60">
    <property type="entry name" value="Vacuolar protein sorting-associated protein Ist1"/>
    <property type="match status" value="1"/>
</dbReference>
<proteinExistence type="inferred from homology"/>
<evidence type="ECO:0000256" key="2">
    <source>
        <dbReference type="SAM" id="MobiDB-lite"/>
    </source>
</evidence>
<protein>
    <recommendedName>
        <fullName evidence="5">Regulator of Vps4 activity in the MVB pathway protein</fullName>
    </recommendedName>
</protein>
<accession>A0A8X7YAQ6</accession>
<dbReference type="AlphaFoldDB" id="A0A8X7YAQ6"/>
<dbReference type="InterPro" id="IPR042277">
    <property type="entry name" value="IST1-like"/>
</dbReference>
<dbReference type="InterPro" id="IPR005061">
    <property type="entry name" value="Ist1"/>
</dbReference>
<sequence>MGKKLDALFRRKLKTSKFSSLAKLALCRIVILKNQRQARFSLAKSDVIQLLNLGHQERALLRVEHVIKDQNMLGAFDMMEDYLNFLIERVGQLETNKECPEFKEAISSLIFASSRCGEFPELQEIRGVFTSRFGKEFVARAVELRRNCGVHPNIIQNLSARQPSLESKKKLLKDIATENGIILHLEEDAPVVAQENLDVDQPKQQHEYKSVKLDATEYQARTHVSPEEELSGSSNGRKYKDVASAALEAFESAAYAAHAARAAVELSRFESQDNEQYGHGDSSHG</sequence>
<evidence type="ECO:0008006" key="5">
    <source>
        <dbReference type="Google" id="ProtNLM"/>
    </source>
</evidence>
<feature type="region of interest" description="Disordered" evidence="2">
    <location>
        <begin position="217"/>
        <end position="236"/>
    </location>
</feature>
<evidence type="ECO:0000313" key="4">
    <source>
        <dbReference type="Proteomes" id="UP000886885"/>
    </source>
</evidence>
<comment type="similarity">
    <text evidence="1">Belongs to the IST1 family.</text>
</comment>
<keyword evidence="4" id="KW-1185">Reference proteome</keyword>
<dbReference type="Pfam" id="PF03398">
    <property type="entry name" value="Ist1"/>
    <property type="match status" value="1"/>
</dbReference>
<dbReference type="Proteomes" id="UP000886885">
    <property type="component" value="Chromosome 17D"/>
</dbReference>
<dbReference type="OrthoDB" id="29853at2759"/>
<organism evidence="3 4">
    <name type="scientific">Populus tomentosa</name>
    <name type="common">Chinese white poplar</name>
    <dbReference type="NCBI Taxonomy" id="118781"/>
    <lineage>
        <taxon>Eukaryota</taxon>
        <taxon>Viridiplantae</taxon>
        <taxon>Streptophyta</taxon>
        <taxon>Embryophyta</taxon>
        <taxon>Tracheophyta</taxon>
        <taxon>Spermatophyta</taxon>
        <taxon>Magnoliopsida</taxon>
        <taxon>eudicotyledons</taxon>
        <taxon>Gunneridae</taxon>
        <taxon>Pentapetalae</taxon>
        <taxon>rosids</taxon>
        <taxon>fabids</taxon>
        <taxon>Malpighiales</taxon>
        <taxon>Salicaceae</taxon>
        <taxon>Saliceae</taxon>
        <taxon>Populus</taxon>
    </lineage>
</organism>
<dbReference type="EMBL" id="JAAWWB010000034">
    <property type="protein sequence ID" value="KAG6741970.1"/>
    <property type="molecule type" value="Genomic_DNA"/>
</dbReference>
<gene>
    <name evidence="3" type="ORF">POTOM_055251</name>
</gene>
<comment type="caution">
    <text evidence="3">The sequence shown here is derived from an EMBL/GenBank/DDBJ whole genome shotgun (WGS) entry which is preliminary data.</text>
</comment>
<evidence type="ECO:0000256" key="1">
    <source>
        <dbReference type="ARBA" id="ARBA00005536"/>
    </source>
</evidence>
<evidence type="ECO:0000313" key="3">
    <source>
        <dbReference type="EMBL" id="KAG6741970.1"/>
    </source>
</evidence>
<dbReference type="PANTHER" id="PTHR12161">
    <property type="entry name" value="IST1 FAMILY MEMBER"/>
    <property type="match status" value="1"/>
</dbReference>